<evidence type="ECO:0000313" key="9">
    <source>
        <dbReference type="Proteomes" id="UP000001947"/>
    </source>
</evidence>
<comment type="subcellular location">
    <subcellularLocation>
        <location evidence="1">Cell membrane</location>
        <topology evidence="1">Multi-pass membrane protein</topology>
    </subcellularLocation>
</comment>
<dbReference type="SUPFAM" id="SSF103481">
    <property type="entry name" value="Multidrug resistance efflux transporter EmrE"/>
    <property type="match status" value="2"/>
</dbReference>
<evidence type="ECO:0000256" key="3">
    <source>
        <dbReference type="ARBA" id="ARBA00022692"/>
    </source>
</evidence>
<dbReference type="Pfam" id="PF00892">
    <property type="entry name" value="EamA"/>
    <property type="match status" value="2"/>
</dbReference>
<evidence type="ECO:0000256" key="1">
    <source>
        <dbReference type="ARBA" id="ARBA00004651"/>
    </source>
</evidence>
<dbReference type="EMBL" id="CP000282">
    <property type="protein sequence ID" value="ABD82033.1"/>
    <property type="molecule type" value="Genomic_DNA"/>
</dbReference>
<dbReference type="GO" id="GO:0005886">
    <property type="term" value="C:plasma membrane"/>
    <property type="evidence" value="ECO:0007669"/>
    <property type="project" value="UniProtKB-SubCell"/>
</dbReference>
<feature type="transmembrane region" description="Helical" evidence="6">
    <location>
        <begin position="288"/>
        <end position="305"/>
    </location>
</feature>
<reference evidence="8 9" key="1">
    <citation type="journal article" date="2008" name="PLoS Genet.">
        <title>Complete genome sequence of the complex carbohydrate-degrading marine bacterium, Saccharophagus degradans strain 2-40 T.</title>
        <authorList>
            <person name="Weiner R.M."/>
            <person name="Taylor L.E.II."/>
            <person name="Henrissat B."/>
            <person name="Hauser L."/>
            <person name="Land M."/>
            <person name="Coutinho P.M."/>
            <person name="Rancurel C."/>
            <person name="Saunders E.H."/>
            <person name="Longmire A.G."/>
            <person name="Zhang H."/>
            <person name="Bayer E.A."/>
            <person name="Gilbert H.J."/>
            <person name="Larimer F."/>
            <person name="Zhulin I.B."/>
            <person name="Ekborg N.A."/>
            <person name="Lamed R."/>
            <person name="Richardson P.M."/>
            <person name="Borovok I."/>
            <person name="Hutcheson S."/>
        </authorList>
    </citation>
    <scope>NUCLEOTIDE SEQUENCE [LARGE SCALE GENOMIC DNA]</scope>
    <source>
        <strain evidence="9">2-40 / ATCC 43961 / DSM 17024</strain>
    </source>
</reference>
<feature type="domain" description="EamA" evidence="7">
    <location>
        <begin position="28"/>
        <end position="156"/>
    </location>
</feature>
<name>Q21GZ6_SACD2</name>
<dbReference type="PANTHER" id="PTHR32322">
    <property type="entry name" value="INNER MEMBRANE TRANSPORTER"/>
    <property type="match status" value="1"/>
</dbReference>
<dbReference type="HOGENOM" id="CLU_074515_0_0_6"/>
<feature type="transmembrane region" description="Helical" evidence="6">
    <location>
        <begin position="169"/>
        <end position="187"/>
    </location>
</feature>
<feature type="transmembrane region" description="Helical" evidence="6">
    <location>
        <begin position="261"/>
        <end position="282"/>
    </location>
</feature>
<evidence type="ECO:0000259" key="7">
    <source>
        <dbReference type="Pfam" id="PF00892"/>
    </source>
</evidence>
<dbReference type="KEGG" id="sde:Sde_2773"/>
<evidence type="ECO:0000256" key="4">
    <source>
        <dbReference type="ARBA" id="ARBA00022989"/>
    </source>
</evidence>
<dbReference type="InterPro" id="IPR037185">
    <property type="entry name" value="EmrE-like"/>
</dbReference>
<evidence type="ECO:0000256" key="5">
    <source>
        <dbReference type="ARBA" id="ARBA00023136"/>
    </source>
</evidence>
<dbReference type="InterPro" id="IPR050638">
    <property type="entry name" value="AA-Vitamin_Transporters"/>
</dbReference>
<feature type="domain" description="EamA" evidence="7">
    <location>
        <begin position="172"/>
        <end position="301"/>
    </location>
</feature>
<evidence type="ECO:0000313" key="8">
    <source>
        <dbReference type="EMBL" id="ABD82033.1"/>
    </source>
</evidence>
<sequence>MINRRVLTMNILLRQPLPISEKVLTWGLLLLNGLLIALMLALAKTATSQGLPAASYAFWQTLIAGTLLLVFSGGQKKHFSRQLMPYFLVSGLTGIAIPNVIAFYLVTRLGAGFTGIMYALPPLFTFLLALTLRLEKLAWTRFAGLGMAVLACSWIVSQRHEEMGLVNPLWFGLGLLIPFMLSIGNIYRSIAWPKDAKPTTLAAGTLLTSALTLAVFARSTGTDLLPDLLDSNLFAILALQGGLTALTYLCAFELQKRSNPVFYSQLGVVAALFGLMIGALWFKESYSFGIWIGALFVVLGLKLGARRVENSWPQRS</sequence>
<dbReference type="AlphaFoldDB" id="Q21GZ6"/>
<feature type="transmembrane region" description="Helical" evidence="6">
    <location>
        <begin position="139"/>
        <end position="157"/>
    </location>
</feature>
<keyword evidence="9" id="KW-1185">Reference proteome</keyword>
<evidence type="ECO:0000256" key="2">
    <source>
        <dbReference type="ARBA" id="ARBA00022475"/>
    </source>
</evidence>
<keyword evidence="2" id="KW-1003">Cell membrane</keyword>
<evidence type="ECO:0000256" key="6">
    <source>
        <dbReference type="SAM" id="Phobius"/>
    </source>
</evidence>
<feature type="transmembrane region" description="Helical" evidence="6">
    <location>
        <begin position="83"/>
        <end position="106"/>
    </location>
</feature>
<keyword evidence="4 6" id="KW-1133">Transmembrane helix</keyword>
<protein>
    <recommendedName>
        <fullName evidence="7">EamA domain-containing protein</fullName>
    </recommendedName>
</protein>
<feature type="transmembrane region" description="Helical" evidence="6">
    <location>
        <begin position="199"/>
        <end position="221"/>
    </location>
</feature>
<keyword evidence="3 6" id="KW-0812">Transmembrane</keyword>
<dbReference type="InterPro" id="IPR000620">
    <property type="entry name" value="EamA_dom"/>
</dbReference>
<dbReference type="Proteomes" id="UP000001947">
    <property type="component" value="Chromosome"/>
</dbReference>
<accession>Q21GZ6</accession>
<feature type="transmembrane region" description="Helical" evidence="6">
    <location>
        <begin position="112"/>
        <end position="132"/>
    </location>
</feature>
<keyword evidence="5 6" id="KW-0472">Membrane</keyword>
<gene>
    <name evidence="8" type="ordered locus">Sde_2773</name>
</gene>
<feature type="transmembrane region" description="Helical" evidence="6">
    <location>
        <begin position="233"/>
        <end position="254"/>
    </location>
</feature>
<proteinExistence type="predicted"/>
<feature type="transmembrane region" description="Helical" evidence="6">
    <location>
        <begin position="53"/>
        <end position="71"/>
    </location>
</feature>
<dbReference type="PANTHER" id="PTHR32322:SF18">
    <property type="entry name" value="S-ADENOSYLMETHIONINE_S-ADENOSYLHOMOCYSTEINE TRANSPORTER"/>
    <property type="match status" value="1"/>
</dbReference>
<dbReference type="eggNOG" id="COG0697">
    <property type="taxonomic scope" value="Bacteria"/>
</dbReference>
<dbReference type="STRING" id="203122.Sde_2773"/>
<organism evidence="8 9">
    <name type="scientific">Saccharophagus degradans (strain 2-40 / ATCC 43961 / DSM 17024)</name>
    <dbReference type="NCBI Taxonomy" id="203122"/>
    <lineage>
        <taxon>Bacteria</taxon>
        <taxon>Pseudomonadati</taxon>
        <taxon>Pseudomonadota</taxon>
        <taxon>Gammaproteobacteria</taxon>
        <taxon>Cellvibrionales</taxon>
        <taxon>Cellvibrionaceae</taxon>
        <taxon>Saccharophagus</taxon>
    </lineage>
</organism>